<proteinExistence type="predicted"/>
<gene>
    <name evidence="1" type="ORF">MU846_01545</name>
</gene>
<dbReference type="EMBL" id="JALKII010000001">
    <property type="protein sequence ID" value="MCK0536389.1"/>
    <property type="molecule type" value="Genomic_DNA"/>
</dbReference>
<keyword evidence="2" id="KW-1185">Reference proteome</keyword>
<evidence type="ECO:0000313" key="2">
    <source>
        <dbReference type="Proteomes" id="UP001165524"/>
    </source>
</evidence>
<dbReference type="RefSeq" id="WP_246947561.1">
    <property type="nucleotide sequence ID" value="NZ_JALKII010000001.1"/>
</dbReference>
<dbReference type="Proteomes" id="UP001165524">
    <property type="component" value="Unassembled WGS sequence"/>
</dbReference>
<sequence>MLRDLMALIRSYAAQSFIRQSREALYHPGYPFCSYLGINYAGDRLINAKFYVTGFRQVPASHFSGFFPCSDAILDAYATYRDSRVYTPDSMGFVLVKKLALTEPPMYTFGMRMPGDLNPAIDQPGLEHEDKVVDDYLAIEASGQKRYRKHYYILKQRRNIETLLQRFAMETRPDAVNLLEYSTFQHRKKILAAMTSVDETEGYLARTGSPAFLAMHAWVTRELGLIPVSPGRYLGSDVRSIHYFEPGEGVYFRDSFALDRLLEKLAADA</sequence>
<name>A0ABT0E3K4_9GAMM</name>
<protein>
    <submittedName>
        <fullName evidence="1">Uncharacterized protein</fullName>
    </submittedName>
</protein>
<accession>A0ABT0E3K4</accession>
<evidence type="ECO:0000313" key="1">
    <source>
        <dbReference type="EMBL" id="MCK0536389.1"/>
    </source>
</evidence>
<comment type="caution">
    <text evidence="1">The sequence shown here is derived from an EMBL/GenBank/DDBJ whole genome shotgun (WGS) entry which is preliminary data.</text>
</comment>
<reference evidence="1" key="1">
    <citation type="submission" date="2022-04" db="EMBL/GenBank/DDBJ databases">
        <title>Alcanivorax sp. CY1518 draft genome sequence.</title>
        <authorList>
            <person name="Zhao G."/>
            <person name="An M."/>
        </authorList>
    </citation>
    <scope>NUCLEOTIDE SEQUENCE</scope>
    <source>
        <strain evidence="1">CY1518</strain>
    </source>
</reference>
<organism evidence="1 2">
    <name type="scientific">Alcanivorax quisquiliarum</name>
    <dbReference type="NCBI Taxonomy" id="2933565"/>
    <lineage>
        <taxon>Bacteria</taxon>
        <taxon>Pseudomonadati</taxon>
        <taxon>Pseudomonadota</taxon>
        <taxon>Gammaproteobacteria</taxon>
        <taxon>Oceanospirillales</taxon>
        <taxon>Alcanivoracaceae</taxon>
        <taxon>Alcanivorax</taxon>
    </lineage>
</organism>